<evidence type="ECO:0000256" key="3">
    <source>
        <dbReference type="ARBA" id="ARBA00022679"/>
    </source>
</evidence>
<keyword evidence="8 11" id="KW-0472">Membrane</keyword>
<dbReference type="Gene3D" id="3.40.50.300">
    <property type="entry name" value="P-loop containing nucleotide triphosphate hydrolases"/>
    <property type="match status" value="1"/>
</dbReference>
<keyword evidence="5" id="KW-0735">Signal-anchor</keyword>
<feature type="compositionally biased region" description="Basic residues" evidence="10">
    <location>
        <begin position="93"/>
        <end position="102"/>
    </location>
</feature>
<keyword evidence="4 11" id="KW-0812">Transmembrane</keyword>
<dbReference type="PANTHER" id="PTHR14647">
    <property type="entry name" value="GALACTOSE-3-O-SULFOTRANSFERASE"/>
    <property type="match status" value="1"/>
</dbReference>
<keyword evidence="9" id="KW-0325">Glycoprotein</keyword>
<feature type="compositionally biased region" description="Basic and acidic residues" evidence="10">
    <location>
        <begin position="79"/>
        <end position="92"/>
    </location>
</feature>
<evidence type="ECO:0000313" key="12">
    <source>
        <dbReference type="EMBL" id="CAD9813188.1"/>
    </source>
</evidence>
<dbReference type="GO" id="GO:0001733">
    <property type="term" value="F:galactosylceramide sulfotransferase activity"/>
    <property type="evidence" value="ECO:0007669"/>
    <property type="project" value="InterPro"/>
</dbReference>
<evidence type="ECO:0000256" key="7">
    <source>
        <dbReference type="ARBA" id="ARBA00023034"/>
    </source>
</evidence>
<organism evidence="12">
    <name type="scientific">Attheya septentrionalis</name>
    <dbReference type="NCBI Taxonomy" id="420275"/>
    <lineage>
        <taxon>Eukaryota</taxon>
        <taxon>Sar</taxon>
        <taxon>Stramenopiles</taxon>
        <taxon>Ochrophyta</taxon>
        <taxon>Bacillariophyta</taxon>
        <taxon>Coscinodiscophyceae</taxon>
        <taxon>Chaetocerotophycidae</taxon>
        <taxon>Chaetocerotales</taxon>
        <taxon>Attheyaceae</taxon>
        <taxon>Attheya</taxon>
    </lineage>
</organism>
<keyword evidence="7" id="KW-0333">Golgi apparatus</keyword>
<gene>
    <name evidence="12" type="ORF">ASEP1449_LOCUS5013</name>
</gene>
<evidence type="ECO:0000256" key="11">
    <source>
        <dbReference type="SAM" id="Phobius"/>
    </source>
</evidence>
<proteinExistence type="inferred from homology"/>
<dbReference type="AlphaFoldDB" id="A0A7S2UBD3"/>
<name>A0A7S2UBD3_9STRA</name>
<comment type="similarity">
    <text evidence="2">Belongs to the galactose-3-O-sulfotransferase family.</text>
</comment>
<evidence type="ECO:0000256" key="1">
    <source>
        <dbReference type="ARBA" id="ARBA00004323"/>
    </source>
</evidence>
<sequence length="469" mass="54569">MKRDQVEYNEEEAHPMLSPGNSVQETIHIPRPVHYARTRMAMSSIAVIAVFLLGYLSGMEKSPLLNMQDHFRSTLRKSTHPDSSMEQREVHNTKKSNTKARNSKINEKQKKDTRIVDRISRPFLPFRGQPDEWCINESDYNPEKPAGLFYVKVPKTASTTSASVNLQISNRHGKRNIKKLDEPVCHHFFHHVQAKERGYQNRDLNKSILWTTIREPTKRAMSFVFFKGVSRQNMEPTDDNVIEFLRKFEDNFQMSYVSTLPLDWEPGARNIGNRDTDAVEKLIQDYDFIAITERMEESFVTMKLLFDLDFADIVFFSSKISGGWDGGRKEIGCLKIEPTVISDNVGSYLASDEWQSKNSADFLMYEAVNRSLDKTIAQFDAKQFQEELQQYHTLMQEVQEVCADKIIFRCTEDGVFQEMEAKRNCYYRDQACGYQCIDEFIRLRVDEDQPFSIVKKTMSNWKLPDLTDE</sequence>
<accession>A0A7S2UBD3</accession>
<protein>
    <submittedName>
        <fullName evidence="12">Uncharacterized protein</fullName>
    </submittedName>
</protein>
<evidence type="ECO:0000256" key="2">
    <source>
        <dbReference type="ARBA" id="ARBA00008124"/>
    </source>
</evidence>
<evidence type="ECO:0000256" key="4">
    <source>
        <dbReference type="ARBA" id="ARBA00022692"/>
    </source>
</evidence>
<dbReference type="PANTHER" id="PTHR14647:SF87">
    <property type="entry name" value="PUTATIVE-RELATED"/>
    <property type="match status" value="1"/>
</dbReference>
<dbReference type="GO" id="GO:0009247">
    <property type="term" value="P:glycolipid biosynthetic process"/>
    <property type="evidence" value="ECO:0007669"/>
    <property type="project" value="InterPro"/>
</dbReference>
<dbReference type="InterPro" id="IPR027417">
    <property type="entry name" value="P-loop_NTPase"/>
</dbReference>
<feature type="transmembrane region" description="Helical" evidence="11">
    <location>
        <begin position="40"/>
        <end position="58"/>
    </location>
</feature>
<evidence type="ECO:0000256" key="9">
    <source>
        <dbReference type="ARBA" id="ARBA00023180"/>
    </source>
</evidence>
<feature type="region of interest" description="Disordered" evidence="10">
    <location>
        <begin position="1"/>
        <end position="23"/>
    </location>
</feature>
<keyword evidence="6 11" id="KW-1133">Transmembrane helix</keyword>
<feature type="region of interest" description="Disordered" evidence="10">
    <location>
        <begin position="75"/>
        <end position="112"/>
    </location>
</feature>
<dbReference type="EMBL" id="HBHQ01007443">
    <property type="protein sequence ID" value="CAD9813188.1"/>
    <property type="molecule type" value="Transcribed_RNA"/>
</dbReference>
<evidence type="ECO:0000256" key="10">
    <source>
        <dbReference type="SAM" id="MobiDB-lite"/>
    </source>
</evidence>
<comment type="subcellular location">
    <subcellularLocation>
        <location evidence="1">Golgi apparatus membrane</location>
        <topology evidence="1">Single-pass type II membrane protein</topology>
    </subcellularLocation>
</comment>
<evidence type="ECO:0000256" key="6">
    <source>
        <dbReference type="ARBA" id="ARBA00022989"/>
    </source>
</evidence>
<evidence type="ECO:0000256" key="8">
    <source>
        <dbReference type="ARBA" id="ARBA00023136"/>
    </source>
</evidence>
<evidence type="ECO:0000256" key="5">
    <source>
        <dbReference type="ARBA" id="ARBA00022968"/>
    </source>
</evidence>
<feature type="compositionally biased region" description="Basic and acidic residues" evidence="10">
    <location>
        <begin position="1"/>
        <end position="14"/>
    </location>
</feature>
<reference evidence="12" key="1">
    <citation type="submission" date="2021-01" db="EMBL/GenBank/DDBJ databases">
        <authorList>
            <person name="Corre E."/>
            <person name="Pelletier E."/>
            <person name="Niang G."/>
            <person name="Scheremetjew M."/>
            <person name="Finn R."/>
            <person name="Kale V."/>
            <person name="Holt S."/>
            <person name="Cochrane G."/>
            <person name="Meng A."/>
            <person name="Brown T."/>
            <person name="Cohen L."/>
        </authorList>
    </citation>
    <scope>NUCLEOTIDE SEQUENCE</scope>
    <source>
        <strain evidence="12">CCMP2084</strain>
    </source>
</reference>
<dbReference type="InterPro" id="IPR009729">
    <property type="entry name" value="Gal-3-0_sulfotransfrase"/>
</dbReference>
<keyword evidence="3" id="KW-0808">Transferase</keyword>
<dbReference type="GO" id="GO:0000139">
    <property type="term" value="C:Golgi membrane"/>
    <property type="evidence" value="ECO:0007669"/>
    <property type="project" value="UniProtKB-SubCell"/>
</dbReference>